<dbReference type="AlphaFoldDB" id="A0A090KQL1"/>
<dbReference type="OMA" id="ECPMERF"/>
<evidence type="ECO:0000313" key="3">
    <source>
        <dbReference type="Proteomes" id="UP000035682"/>
    </source>
</evidence>
<reference evidence="2" key="1">
    <citation type="submission" date="2014-09" db="EMBL/GenBank/DDBJ databases">
        <authorList>
            <person name="Aslett A.Martin."/>
        </authorList>
    </citation>
    <scope>NUCLEOTIDE SEQUENCE</scope>
    <source>
        <strain evidence="2">ED321 Heterogonic</strain>
    </source>
</reference>
<proteinExistence type="predicted"/>
<dbReference type="Pfam" id="PF00665">
    <property type="entry name" value="rve"/>
    <property type="match status" value="1"/>
</dbReference>
<dbReference type="OrthoDB" id="5851910at2759"/>
<dbReference type="InterPro" id="IPR001584">
    <property type="entry name" value="Integrase_cat-core"/>
</dbReference>
<evidence type="ECO:0000259" key="1">
    <source>
        <dbReference type="PROSITE" id="PS50994"/>
    </source>
</evidence>
<feature type="domain" description="Integrase catalytic" evidence="1">
    <location>
        <begin position="13"/>
        <end position="150"/>
    </location>
</feature>
<evidence type="ECO:0000313" key="5">
    <source>
        <dbReference type="WormBase" id="SRAE_X000141000"/>
    </source>
</evidence>
<sequence>MRNRRIAVSSWLSAECPMERFHADVFEYVGRKFLIVVDSFSSFIMLRLLKNISSNATKAALENIFATYSKTAVIVCDNATNFASQDILEYFMDNKIYPSYAVPRHSQNNGTAEVAVRLIKQYLKSKEIKNIDESVLNAAMLFVNSRTMVD</sequence>
<dbReference type="InterPro" id="IPR012337">
    <property type="entry name" value="RNaseH-like_sf"/>
</dbReference>
<name>A0A090KQL1_STRRB</name>
<dbReference type="GO" id="GO:0003676">
    <property type="term" value="F:nucleic acid binding"/>
    <property type="evidence" value="ECO:0007669"/>
    <property type="project" value="InterPro"/>
</dbReference>
<reference evidence="4" key="3">
    <citation type="submission" date="2020-12" db="UniProtKB">
        <authorList>
            <consortium name="WormBaseParasite"/>
        </authorList>
    </citation>
    <scope>IDENTIFICATION</scope>
</reference>
<evidence type="ECO:0000313" key="4">
    <source>
        <dbReference type="WBParaSite" id="SRAE_X000141000.1"/>
    </source>
</evidence>
<keyword evidence="3" id="KW-1185">Reference proteome</keyword>
<accession>A0A090KQL1</accession>
<dbReference type="GO" id="GO:0015074">
    <property type="term" value="P:DNA integration"/>
    <property type="evidence" value="ECO:0007669"/>
    <property type="project" value="InterPro"/>
</dbReference>
<dbReference type="SUPFAM" id="SSF53098">
    <property type="entry name" value="Ribonuclease H-like"/>
    <property type="match status" value="1"/>
</dbReference>
<evidence type="ECO:0000313" key="2">
    <source>
        <dbReference type="EMBL" id="CEF59664.1"/>
    </source>
</evidence>
<dbReference type="InterPro" id="IPR036397">
    <property type="entry name" value="RNaseH_sf"/>
</dbReference>
<dbReference type="GeneID" id="36384472"/>
<dbReference type="PANTHER" id="PTHR37984">
    <property type="entry name" value="PROTEIN CBG26694"/>
    <property type="match status" value="1"/>
</dbReference>
<dbReference type="EMBL" id="LN609396">
    <property type="protein sequence ID" value="CEF59664.1"/>
    <property type="molecule type" value="Genomic_DNA"/>
</dbReference>
<dbReference type="Proteomes" id="UP000035682">
    <property type="component" value="Unplaced"/>
</dbReference>
<dbReference type="PANTHER" id="PTHR37984:SF9">
    <property type="entry name" value="INTEGRASE CATALYTIC DOMAIN-CONTAINING PROTEIN"/>
    <property type="match status" value="1"/>
</dbReference>
<protein>
    <submittedName>
        <fullName evidence="2 4">Integrase, catalytic core domain and Ribonuclease H-like domain-containing protein</fullName>
    </submittedName>
</protein>
<dbReference type="PROSITE" id="PS50994">
    <property type="entry name" value="INTEGRASE"/>
    <property type="match status" value="1"/>
</dbReference>
<dbReference type="WormBase" id="SRAE_X000141000">
    <property type="protein sequence ID" value="SRP07416"/>
    <property type="gene ID" value="WBGene00266978"/>
</dbReference>
<dbReference type="WBParaSite" id="SRAE_X000141000.1">
    <property type="protein sequence ID" value="SRAE_X000141000.1"/>
    <property type="gene ID" value="WBGene00266978"/>
</dbReference>
<gene>
    <name evidence="2 4 5" type="ORF">SRAE_X000141000</name>
</gene>
<dbReference type="CTD" id="36384472"/>
<reference evidence="3" key="2">
    <citation type="submission" date="2014-09" db="EMBL/GenBank/DDBJ databases">
        <authorList>
            <person name="Martin A.A."/>
        </authorList>
    </citation>
    <scope>NUCLEOTIDE SEQUENCE</scope>
    <source>
        <strain evidence="3">ED321</strain>
    </source>
</reference>
<organism evidence="2">
    <name type="scientific">Strongyloides ratti</name>
    <name type="common">Parasitic roundworm</name>
    <dbReference type="NCBI Taxonomy" id="34506"/>
    <lineage>
        <taxon>Eukaryota</taxon>
        <taxon>Metazoa</taxon>
        <taxon>Ecdysozoa</taxon>
        <taxon>Nematoda</taxon>
        <taxon>Chromadorea</taxon>
        <taxon>Rhabditida</taxon>
        <taxon>Tylenchina</taxon>
        <taxon>Panagrolaimomorpha</taxon>
        <taxon>Strongyloidoidea</taxon>
        <taxon>Strongyloididae</taxon>
        <taxon>Strongyloides</taxon>
    </lineage>
</organism>
<dbReference type="Gene3D" id="3.30.420.10">
    <property type="entry name" value="Ribonuclease H-like superfamily/Ribonuclease H"/>
    <property type="match status" value="1"/>
</dbReference>
<dbReference type="InterPro" id="IPR050951">
    <property type="entry name" value="Retrovirus_Pol_polyprotein"/>
</dbReference>
<dbReference type="RefSeq" id="XP_024498875.1">
    <property type="nucleotide sequence ID" value="XM_024648630.1"/>
</dbReference>